<gene>
    <name evidence="1" type="ORF">GLP40_29665</name>
</gene>
<reference evidence="1 2" key="1">
    <citation type="submission" date="2019-11" db="EMBL/GenBank/DDBJ databases">
        <title>Nocardia sp. nov. CT2-14 isolated from soil.</title>
        <authorList>
            <person name="Kanchanasin P."/>
            <person name="Tanasupawat S."/>
            <person name="Yuki M."/>
            <person name="Kudo T."/>
        </authorList>
    </citation>
    <scope>NUCLEOTIDE SEQUENCE [LARGE SCALE GENOMIC DNA]</scope>
    <source>
        <strain evidence="1 2">CT2-14</strain>
    </source>
</reference>
<dbReference type="EMBL" id="WMBB01000017">
    <property type="protein sequence ID" value="MTE16898.1"/>
    <property type="molecule type" value="Genomic_DNA"/>
</dbReference>
<comment type="caution">
    <text evidence="1">The sequence shown here is derived from an EMBL/GenBank/DDBJ whole genome shotgun (WGS) entry which is preliminary data.</text>
</comment>
<dbReference type="RefSeq" id="WP_154791320.1">
    <property type="nucleotide sequence ID" value="NZ_WMBB01000017.1"/>
</dbReference>
<accession>A0A6I3L6D2</accession>
<name>A0A6I3L6D2_9NOCA</name>
<organism evidence="1 2">
    <name type="scientific">Nocardia aurantiaca</name>
    <dbReference type="NCBI Taxonomy" id="2675850"/>
    <lineage>
        <taxon>Bacteria</taxon>
        <taxon>Bacillati</taxon>
        <taxon>Actinomycetota</taxon>
        <taxon>Actinomycetes</taxon>
        <taxon>Mycobacteriales</taxon>
        <taxon>Nocardiaceae</taxon>
        <taxon>Nocardia</taxon>
    </lineage>
</organism>
<evidence type="ECO:0000313" key="1">
    <source>
        <dbReference type="EMBL" id="MTE16898.1"/>
    </source>
</evidence>
<sequence>MSDLVTRAQITLLSRTLHVPEDRLAPLEKLGAAHLHELQERMAKVMFAEHAAIFSRLSMLVPIIPLSISMPLVQKLVPPVMAGRAAGAIGVDHPKKAAEAVTMLDPGYAAAAAPYMDPHAVGQLADIAPTEPVMKIINELLRRGDYITAGPFLAYATPELVRAVEEDVHDDEGLIRSASYSYSGENISVIVRHLLTGDGRRIPTLVRTILQGSKELRLAALSVFARCDTDVIVAIGDILFDMGSADEIAELTQTFIAAEAVPETLRFIGQLSPSALDLLAANPIISEPESIDAVAGAANSSSEAAVWRGLLELAERTEASISRRIGGAISHFDTPTLTHLPTLATIAHLWPPLLKVLATAEPDAQSRIGELWSAQPASERHAIEQRIADLGLGERLTTLTITLQLRQ</sequence>
<protein>
    <submittedName>
        <fullName evidence="1">Uncharacterized protein</fullName>
    </submittedName>
</protein>
<dbReference type="Proteomes" id="UP000432464">
    <property type="component" value="Unassembled WGS sequence"/>
</dbReference>
<dbReference type="AlphaFoldDB" id="A0A6I3L6D2"/>
<proteinExistence type="predicted"/>
<evidence type="ECO:0000313" key="2">
    <source>
        <dbReference type="Proteomes" id="UP000432464"/>
    </source>
</evidence>
<keyword evidence="2" id="KW-1185">Reference proteome</keyword>